<gene>
    <name evidence="1" type="ORF">FNY66_05805</name>
</gene>
<dbReference type="OrthoDB" id="2066000at2"/>
<sequence length="115" mass="12826">MVAGIFFVIGYKTAYDRIEAATTTLESQTFYASISDIRDSTLSVQGMDVNDINFRGDFVLNIVEETKIVWRYTELSFGDLDVGDKIAVTFSGDVLESSPAQITQVEQIQLLDDEI</sequence>
<evidence type="ECO:0000313" key="1">
    <source>
        <dbReference type="EMBL" id="KAA8501994.1"/>
    </source>
</evidence>
<accession>A0A5M9HY99</accession>
<keyword evidence="2" id="KW-1185">Reference proteome</keyword>
<dbReference type="Proteomes" id="UP000322025">
    <property type="component" value="Unassembled WGS sequence"/>
</dbReference>
<protein>
    <submittedName>
        <fullName evidence="1">DUF3221 domain-containing protein</fullName>
    </submittedName>
</protein>
<evidence type="ECO:0000313" key="2">
    <source>
        <dbReference type="Proteomes" id="UP000322025"/>
    </source>
</evidence>
<dbReference type="EMBL" id="VMSO01000005">
    <property type="protein sequence ID" value="KAA8501994.1"/>
    <property type="molecule type" value="Genomic_DNA"/>
</dbReference>
<proteinExistence type="predicted"/>
<organism evidence="1 2">
    <name type="scientific">Mediterraneibacter catenae</name>
    <dbReference type="NCBI Taxonomy" id="2594882"/>
    <lineage>
        <taxon>Bacteria</taxon>
        <taxon>Bacillati</taxon>
        <taxon>Bacillota</taxon>
        <taxon>Clostridia</taxon>
        <taxon>Lachnospirales</taxon>
        <taxon>Lachnospiraceae</taxon>
        <taxon>Mediterraneibacter</taxon>
    </lineage>
</organism>
<comment type="caution">
    <text evidence="1">The sequence shown here is derived from an EMBL/GenBank/DDBJ whole genome shotgun (WGS) entry which is preliminary data.</text>
</comment>
<reference evidence="1" key="1">
    <citation type="submission" date="2019-07" db="EMBL/GenBank/DDBJ databases">
        <authorList>
            <person name="Wongkuna S."/>
            <person name="Scaria J."/>
        </authorList>
    </citation>
    <scope>NUCLEOTIDE SEQUENCE [LARGE SCALE GENOMIC DNA]</scope>
    <source>
        <strain evidence="1">SW178</strain>
    </source>
</reference>
<dbReference type="AlphaFoldDB" id="A0A5M9HY99"/>
<name>A0A5M9HY99_9FIRM</name>